<dbReference type="Proteomes" id="UP000007241">
    <property type="component" value="Unassembled WGS sequence"/>
</dbReference>
<dbReference type="EMBL" id="GL882880">
    <property type="protein sequence ID" value="EGF82599.1"/>
    <property type="molecule type" value="Genomic_DNA"/>
</dbReference>
<dbReference type="RefSeq" id="XP_006676583.1">
    <property type="nucleotide sequence ID" value="XM_006676520.1"/>
</dbReference>
<reference evidence="1 2" key="1">
    <citation type="submission" date="2009-12" db="EMBL/GenBank/DDBJ databases">
        <title>The draft genome of Batrachochytrium dendrobatidis.</title>
        <authorList>
            <consortium name="US DOE Joint Genome Institute (JGI-PGF)"/>
            <person name="Kuo A."/>
            <person name="Salamov A."/>
            <person name="Schmutz J."/>
            <person name="Lucas S."/>
            <person name="Pitluck S."/>
            <person name="Rosenblum E."/>
            <person name="Stajich J."/>
            <person name="Eisen M."/>
            <person name="Grigoriev I.V."/>
        </authorList>
    </citation>
    <scope>NUCLEOTIDE SEQUENCE [LARGE SCALE GENOMIC DNA]</scope>
    <source>
        <strain evidence="2">JAM81 / FGSC 10211</strain>
    </source>
</reference>
<evidence type="ECO:0000313" key="2">
    <source>
        <dbReference type="Proteomes" id="UP000007241"/>
    </source>
</evidence>
<dbReference type="InParanoid" id="F4NX25"/>
<protein>
    <submittedName>
        <fullName evidence="1">Uncharacterized protein</fullName>
    </submittedName>
</protein>
<keyword evidence="2" id="KW-1185">Reference proteome</keyword>
<accession>F4NX25</accession>
<dbReference type="OrthoDB" id="2148835at2759"/>
<organism evidence="1 2">
    <name type="scientific">Batrachochytrium dendrobatidis (strain JAM81 / FGSC 10211)</name>
    <name type="common">Frog chytrid fungus</name>
    <dbReference type="NCBI Taxonomy" id="684364"/>
    <lineage>
        <taxon>Eukaryota</taxon>
        <taxon>Fungi</taxon>
        <taxon>Fungi incertae sedis</taxon>
        <taxon>Chytridiomycota</taxon>
        <taxon>Chytridiomycota incertae sedis</taxon>
        <taxon>Chytridiomycetes</taxon>
        <taxon>Rhizophydiales</taxon>
        <taxon>Rhizophydiales incertae sedis</taxon>
        <taxon>Batrachochytrium</taxon>
    </lineage>
</organism>
<sequence>MSGHNTLISTAHSFLSLNTPRVSVEATINSGLPGLNVKDFDYRARKFDYFNKGLISLTLKTLLVEYFSGARLFAKIQRTDTGITQAIVQGHPKQFPSSLEYLRELLQIKYDAAIVWGEASAVSKESRYNSITIEEALPTLERDPSSGEFLEKELDEISFGGSAATEALKKIVKETFASMANATTGFGIAKGWIPAVPEKHITVKRGDEEYDLEVSTISSLSALIEAVQKKFPLALKVKKLYRLHEETPIVVTDMKDLRQEYLYYVLAGFEELPKKQTTKFTTMEEFFDKLKIQQELDDDEIQLIKDCLGKQKVKFTQLMATGDLALTDEKLKEIGISQLGLRTAVLLTWSNGKSLGLIMIGNITTVILWLLHYYNCNSEFTIVVSIVYYKCQQITAWIRRVAAFNDADLAEELNLINKNSFNAFARAISRTRRPELDSHIHRNGAYEPHPHADTINLLLSIGENVLSAINSETPVSPVPYAVSPYMDVTARIKILT</sequence>
<name>F4NX25_BATDJ</name>
<dbReference type="AlphaFoldDB" id="F4NX25"/>
<proteinExistence type="predicted"/>
<evidence type="ECO:0000313" key="1">
    <source>
        <dbReference type="EMBL" id="EGF82599.1"/>
    </source>
</evidence>
<dbReference type="GeneID" id="18237998"/>
<gene>
    <name evidence="1" type="ORF">BATDEDRAFT_22620</name>
</gene>
<dbReference type="HOGENOM" id="CLU_640902_0_0_1"/>